<dbReference type="HOGENOM" id="CLU_698780_0_0_1"/>
<evidence type="ECO:0000256" key="3">
    <source>
        <dbReference type="ARBA" id="ARBA00022989"/>
    </source>
</evidence>
<evidence type="ECO:0000256" key="6">
    <source>
        <dbReference type="ARBA" id="ARBA00023170"/>
    </source>
</evidence>
<evidence type="ECO:0000256" key="1">
    <source>
        <dbReference type="ARBA" id="ARBA00004141"/>
    </source>
</evidence>
<dbReference type="Proteomes" id="UP000014760">
    <property type="component" value="Unassembled WGS sequence"/>
</dbReference>
<evidence type="ECO:0000313" key="14">
    <source>
        <dbReference type="Proteomes" id="UP000014760"/>
    </source>
</evidence>
<feature type="transmembrane region" description="Helical" evidence="9">
    <location>
        <begin position="285"/>
        <end position="306"/>
    </location>
</feature>
<dbReference type="InterPro" id="IPR017452">
    <property type="entry name" value="GPCR_Rhodpsn_7TM"/>
</dbReference>
<reference evidence="12 14" key="2">
    <citation type="journal article" date="2013" name="Nature">
        <title>Insights into bilaterian evolution from three spiralian genomes.</title>
        <authorList>
            <person name="Simakov O."/>
            <person name="Marletaz F."/>
            <person name="Cho S.J."/>
            <person name="Edsinger-Gonzales E."/>
            <person name="Havlak P."/>
            <person name="Hellsten U."/>
            <person name="Kuo D.H."/>
            <person name="Larsson T."/>
            <person name="Lv J."/>
            <person name="Arendt D."/>
            <person name="Savage R."/>
            <person name="Osoegawa K."/>
            <person name="de Jong P."/>
            <person name="Grimwood J."/>
            <person name="Chapman J.A."/>
            <person name="Shapiro H."/>
            <person name="Aerts A."/>
            <person name="Otillar R.P."/>
            <person name="Terry A.Y."/>
            <person name="Boore J.L."/>
            <person name="Grigoriev I.V."/>
            <person name="Lindberg D.R."/>
            <person name="Seaver E.C."/>
            <person name="Weisblat D.A."/>
            <person name="Putnam N.H."/>
            <person name="Rokhsar D.S."/>
        </authorList>
    </citation>
    <scope>NUCLEOTIDE SEQUENCE</scope>
    <source>
        <strain evidence="12 14">I ESC-2004</strain>
    </source>
</reference>
<evidence type="ECO:0000256" key="4">
    <source>
        <dbReference type="ARBA" id="ARBA00023040"/>
    </source>
</evidence>
<sequence>MPFLTLLAACACLVGVSGLHVTTEATDTTDLTVTDDPFYIRRERMLADPIRYLQANGWHLFDDRCSYSMWIAKIYTYEDMLCACYLSCQRELTQEELDFKYESRIIGMKREMPRLLKYRWPYIPIFAILASVGICGNITIIVVTARFMGKNKSATSMLIANIAVSDLFTCVFCMPIQCYVALIGSGFIGRHWMYTVVCKFVYFMYYASFYCSILTMLTMGFERFLVICYPLKAVGLTSIGNMKKCVALIWLIAMAFASPAIHLFGMINGAHCQIPWELRKMYNSFMWYNAVFIFSIPAIILLFLYAKTIHALHKSIGAALRMRAVSSTESSKKSSDLDDIRGRKQFQQRYSQSDYDPSQFIVKCELLINGLGDPMHSRLLLLERCPICIIGSLDM</sequence>
<evidence type="ECO:0000256" key="10">
    <source>
        <dbReference type="SAM" id="SignalP"/>
    </source>
</evidence>
<organism evidence="12">
    <name type="scientific">Capitella teleta</name>
    <name type="common">Polychaete worm</name>
    <dbReference type="NCBI Taxonomy" id="283909"/>
    <lineage>
        <taxon>Eukaryota</taxon>
        <taxon>Metazoa</taxon>
        <taxon>Spiralia</taxon>
        <taxon>Lophotrochozoa</taxon>
        <taxon>Annelida</taxon>
        <taxon>Polychaeta</taxon>
        <taxon>Sedentaria</taxon>
        <taxon>Scolecida</taxon>
        <taxon>Capitellidae</taxon>
        <taxon>Capitella</taxon>
    </lineage>
</organism>
<keyword evidence="10" id="KW-0732">Signal</keyword>
<dbReference type="SUPFAM" id="SSF81321">
    <property type="entry name" value="Family A G protein-coupled receptor-like"/>
    <property type="match status" value="1"/>
</dbReference>
<name>R7UBG6_CAPTE</name>
<dbReference type="InterPro" id="IPR000276">
    <property type="entry name" value="GPCR_Rhodpsn"/>
</dbReference>
<evidence type="ECO:0000256" key="7">
    <source>
        <dbReference type="ARBA" id="ARBA00023224"/>
    </source>
</evidence>
<keyword evidence="3 9" id="KW-1133">Transmembrane helix</keyword>
<feature type="chain" id="PRO_5008787848" description="G-protein coupled receptors family 1 profile domain-containing protein" evidence="10">
    <location>
        <begin position="19"/>
        <end position="395"/>
    </location>
</feature>
<dbReference type="PROSITE" id="PS50262">
    <property type="entry name" value="G_PROTEIN_RECEP_F1_2"/>
    <property type="match status" value="1"/>
</dbReference>
<dbReference type="STRING" id="283909.R7UBG6"/>
<dbReference type="Gene3D" id="1.20.1070.10">
    <property type="entry name" value="Rhodopsin 7-helix transmembrane proteins"/>
    <property type="match status" value="1"/>
</dbReference>
<feature type="transmembrane region" description="Helical" evidence="9">
    <location>
        <begin position="157"/>
        <end position="183"/>
    </location>
</feature>
<gene>
    <name evidence="12" type="ORF">CAPTEDRAFT_195846</name>
</gene>
<dbReference type="GO" id="GO:0005886">
    <property type="term" value="C:plasma membrane"/>
    <property type="evidence" value="ECO:0007669"/>
    <property type="project" value="TreeGrafter"/>
</dbReference>
<keyword evidence="14" id="KW-1185">Reference proteome</keyword>
<keyword evidence="6 8" id="KW-0675">Receptor</keyword>
<dbReference type="EMBL" id="KB302959">
    <property type="protein sequence ID" value="ELU03720.1"/>
    <property type="molecule type" value="Genomic_DNA"/>
</dbReference>
<comment type="subcellular location">
    <subcellularLocation>
        <location evidence="1">Membrane</location>
        <topology evidence="1">Multi-pass membrane protein</topology>
    </subcellularLocation>
</comment>
<evidence type="ECO:0000313" key="12">
    <source>
        <dbReference type="EMBL" id="ELU03720.1"/>
    </source>
</evidence>
<keyword evidence="5 9" id="KW-0472">Membrane</keyword>
<evidence type="ECO:0000256" key="2">
    <source>
        <dbReference type="ARBA" id="ARBA00022692"/>
    </source>
</evidence>
<evidence type="ECO:0000256" key="8">
    <source>
        <dbReference type="RuleBase" id="RU000688"/>
    </source>
</evidence>
<dbReference type="EnsemblMetazoa" id="CapteT195846">
    <property type="protein sequence ID" value="CapteP195846"/>
    <property type="gene ID" value="CapteG195846"/>
</dbReference>
<feature type="transmembrane region" description="Helical" evidence="9">
    <location>
        <begin position="245"/>
        <end position="265"/>
    </location>
</feature>
<comment type="similarity">
    <text evidence="8">Belongs to the G-protein coupled receptor 1 family.</text>
</comment>
<feature type="transmembrane region" description="Helical" evidence="9">
    <location>
        <begin position="122"/>
        <end position="145"/>
    </location>
</feature>
<dbReference type="PANTHER" id="PTHR24243">
    <property type="entry name" value="G-PROTEIN COUPLED RECEPTOR"/>
    <property type="match status" value="1"/>
</dbReference>
<dbReference type="GO" id="GO:0004930">
    <property type="term" value="F:G protein-coupled receptor activity"/>
    <property type="evidence" value="ECO:0007669"/>
    <property type="project" value="UniProtKB-KW"/>
</dbReference>
<dbReference type="Pfam" id="PF00001">
    <property type="entry name" value="7tm_1"/>
    <property type="match status" value="1"/>
</dbReference>
<dbReference type="PANTHER" id="PTHR24243:SF224">
    <property type="entry name" value="G-PROTEIN COUPLED RECEPTOR 19-RELATED"/>
    <property type="match status" value="1"/>
</dbReference>
<protein>
    <recommendedName>
        <fullName evidence="11">G-protein coupled receptors family 1 profile domain-containing protein</fullName>
    </recommendedName>
</protein>
<dbReference type="PROSITE" id="PS00237">
    <property type="entry name" value="G_PROTEIN_RECEP_F1_1"/>
    <property type="match status" value="1"/>
</dbReference>
<dbReference type="OrthoDB" id="6132580at2759"/>
<proteinExistence type="inferred from homology"/>
<evidence type="ECO:0000259" key="11">
    <source>
        <dbReference type="PROSITE" id="PS50262"/>
    </source>
</evidence>
<keyword evidence="2 8" id="KW-0812">Transmembrane</keyword>
<dbReference type="AlphaFoldDB" id="R7UBG6"/>
<reference evidence="14" key="1">
    <citation type="submission" date="2012-12" db="EMBL/GenBank/DDBJ databases">
        <authorList>
            <person name="Hellsten U."/>
            <person name="Grimwood J."/>
            <person name="Chapman J.A."/>
            <person name="Shapiro H."/>
            <person name="Aerts A."/>
            <person name="Otillar R.P."/>
            <person name="Terry A.Y."/>
            <person name="Boore J.L."/>
            <person name="Simakov O."/>
            <person name="Marletaz F."/>
            <person name="Cho S.-J."/>
            <person name="Edsinger-Gonzales E."/>
            <person name="Havlak P."/>
            <person name="Kuo D.-H."/>
            <person name="Larsson T."/>
            <person name="Lv J."/>
            <person name="Arendt D."/>
            <person name="Savage R."/>
            <person name="Osoegawa K."/>
            <person name="de Jong P."/>
            <person name="Lindberg D.R."/>
            <person name="Seaver E.C."/>
            <person name="Weisblat D.A."/>
            <person name="Putnam N.H."/>
            <person name="Grigoriev I.V."/>
            <person name="Rokhsar D.S."/>
        </authorList>
    </citation>
    <scope>NUCLEOTIDE SEQUENCE</scope>
    <source>
        <strain evidence="14">I ESC-2004</strain>
    </source>
</reference>
<evidence type="ECO:0000256" key="9">
    <source>
        <dbReference type="SAM" id="Phobius"/>
    </source>
</evidence>
<feature type="domain" description="G-protein coupled receptors family 1 profile" evidence="11">
    <location>
        <begin position="136"/>
        <end position="314"/>
    </location>
</feature>
<dbReference type="PRINTS" id="PR00237">
    <property type="entry name" value="GPCRRHODOPSN"/>
</dbReference>
<evidence type="ECO:0000256" key="5">
    <source>
        <dbReference type="ARBA" id="ARBA00023136"/>
    </source>
</evidence>
<accession>R7UBG6</accession>
<dbReference type="EMBL" id="AMQN01008362">
    <property type="status" value="NOT_ANNOTATED_CDS"/>
    <property type="molecule type" value="Genomic_DNA"/>
</dbReference>
<evidence type="ECO:0000313" key="13">
    <source>
        <dbReference type="EnsemblMetazoa" id="CapteP195846"/>
    </source>
</evidence>
<keyword evidence="7 8" id="KW-0807">Transducer</keyword>
<reference evidence="13" key="3">
    <citation type="submission" date="2015-06" db="UniProtKB">
        <authorList>
            <consortium name="EnsemblMetazoa"/>
        </authorList>
    </citation>
    <scope>IDENTIFICATION</scope>
</reference>
<feature type="transmembrane region" description="Helical" evidence="9">
    <location>
        <begin position="203"/>
        <end position="225"/>
    </location>
</feature>
<keyword evidence="4 8" id="KW-0297">G-protein coupled receptor</keyword>
<feature type="signal peptide" evidence="10">
    <location>
        <begin position="1"/>
        <end position="18"/>
    </location>
</feature>